<dbReference type="InterPro" id="IPR028231">
    <property type="entry name" value="Spt6_YqgF"/>
</dbReference>
<dbReference type="FunFam" id="3.30.420.140:FF:000004">
    <property type="entry name" value="Transcription elongation factor spt6"/>
    <property type="match status" value="1"/>
</dbReference>
<reference evidence="13" key="1">
    <citation type="journal article" date="2019" name="bioRxiv">
        <title>The Genome of the Zebra Mussel, Dreissena polymorpha: A Resource for Invasive Species Research.</title>
        <authorList>
            <person name="McCartney M.A."/>
            <person name="Auch B."/>
            <person name="Kono T."/>
            <person name="Mallez S."/>
            <person name="Zhang Y."/>
            <person name="Obille A."/>
            <person name="Becker A."/>
            <person name="Abrahante J.E."/>
            <person name="Garbe J."/>
            <person name="Badalamenti J.P."/>
            <person name="Herman A."/>
            <person name="Mangelson H."/>
            <person name="Liachko I."/>
            <person name="Sullivan S."/>
            <person name="Sone E.D."/>
            <person name="Koren S."/>
            <person name="Silverstein K.A.T."/>
            <person name="Beckman K.B."/>
            <person name="Gohl D.M."/>
        </authorList>
    </citation>
    <scope>NUCLEOTIDE SEQUENCE</scope>
    <source>
        <strain evidence="13">Duluth1</strain>
        <tissue evidence="13">Whole animal</tissue>
    </source>
</reference>
<keyword evidence="14" id="KW-1185">Reference proteome</keyword>
<evidence type="ECO:0000256" key="9">
    <source>
        <dbReference type="ARBA" id="ARBA00070625"/>
    </source>
</evidence>
<evidence type="ECO:0000256" key="11">
    <source>
        <dbReference type="SAM" id="MobiDB-lite"/>
    </source>
</evidence>
<dbReference type="InterPro" id="IPR000980">
    <property type="entry name" value="SH2"/>
</dbReference>
<evidence type="ECO:0000259" key="12">
    <source>
        <dbReference type="PROSITE" id="PS50126"/>
    </source>
</evidence>
<dbReference type="InterPro" id="IPR035018">
    <property type="entry name" value="Spt6_SH2_C"/>
</dbReference>
<dbReference type="PANTHER" id="PTHR10145:SF6">
    <property type="entry name" value="TRANSCRIPTION ELONGATION FACTOR SPT6"/>
    <property type="match status" value="1"/>
</dbReference>
<dbReference type="SMART" id="SM00732">
    <property type="entry name" value="YqgFc"/>
    <property type="match status" value="1"/>
</dbReference>
<keyword evidence="7" id="KW-0143">Chaperone</keyword>
<feature type="compositionally biased region" description="Basic and acidic residues" evidence="11">
    <location>
        <begin position="491"/>
        <end position="509"/>
    </location>
</feature>
<gene>
    <name evidence="13" type="ORF">DPMN_007150</name>
</gene>
<dbReference type="Gene3D" id="1.10.150.850">
    <property type="entry name" value="Spt6, helix-hairpin-helix domain"/>
    <property type="match status" value="1"/>
</dbReference>
<dbReference type="SUPFAM" id="SSF47781">
    <property type="entry name" value="RuvA domain 2-like"/>
    <property type="match status" value="2"/>
</dbReference>
<dbReference type="InterPro" id="IPR035019">
    <property type="entry name" value="Spt6_SH2_N"/>
</dbReference>
<feature type="compositionally biased region" description="Acidic residues" evidence="11">
    <location>
        <begin position="97"/>
        <end position="112"/>
    </location>
</feature>
<dbReference type="InterPro" id="IPR041692">
    <property type="entry name" value="HHH_9"/>
</dbReference>
<feature type="compositionally biased region" description="Basic and acidic residues" evidence="11">
    <location>
        <begin position="141"/>
        <end position="153"/>
    </location>
</feature>
<feature type="compositionally biased region" description="Acidic residues" evidence="11">
    <location>
        <begin position="185"/>
        <end position="196"/>
    </location>
</feature>
<proteinExistence type="inferred from homology"/>
<name>A0A9D4MXY2_DREPO</name>
<keyword evidence="4" id="KW-0597">Phosphoprotein</keyword>
<feature type="compositionally biased region" description="Basic and acidic residues" evidence="11">
    <location>
        <begin position="170"/>
        <end position="179"/>
    </location>
</feature>
<dbReference type="SUPFAM" id="SSF55550">
    <property type="entry name" value="SH2 domain"/>
    <property type="match status" value="1"/>
</dbReference>
<evidence type="ECO:0000256" key="7">
    <source>
        <dbReference type="ARBA" id="ARBA00023186"/>
    </source>
</evidence>
<feature type="compositionally biased region" description="Basic residues" evidence="11">
    <location>
        <begin position="32"/>
        <end position="44"/>
    </location>
</feature>
<dbReference type="InterPro" id="IPR012337">
    <property type="entry name" value="RNaseH-like_sf"/>
</dbReference>
<dbReference type="PROSITE" id="PS50126">
    <property type="entry name" value="S1"/>
    <property type="match status" value="1"/>
</dbReference>
<keyword evidence="6 10" id="KW-0804">Transcription</keyword>
<dbReference type="InterPro" id="IPR023319">
    <property type="entry name" value="Tex-like_HTH_dom_sf"/>
</dbReference>
<comment type="function">
    <text evidence="10">Histone H3-H4 chaperone that plays a role in maintenance of chromatin structure during RNA polymerase II transcription elongation.</text>
</comment>
<dbReference type="CDD" id="cd09928">
    <property type="entry name" value="SH2_Cterm_SPT6_like"/>
    <property type="match status" value="1"/>
</dbReference>
<comment type="subcellular location">
    <subcellularLocation>
        <location evidence="1 10">Nucleus</location>
    </subcellularLocation>
</comment>
<dbReference type="FunFam" id="1.10.10.2740:FF:000001">
    <property type="entry name" value="Transcription elongation factor spt6"/>
    <property type="match status" value="1"/>
</dbReference>
<dbReference type="InterPro" id="IPR032706">
    <property type="entry name" value="Spt6_HHH"/>
</dbReference>
<dbReference type="SUPFAM" id="SSF50249">
    <property type="entry name" value="Nucleic acid-binding proteins"/>
    <property type="match status" value="1"/>
</dbReference>
<dbReference type="GO" id="GO:0034728">
    <property type="term" value="P:nucleosome organization"/>
    <property type="evidence" value="ECO:0007669"/>
    <property type="project" value="TreeGrafter"/>
</dbReference>
<dbReference type="SUPFAM" id="SSF53098">
    <property type="entry name" value="Ribonuclease H-like"/>
    <property type="match status" value="1"/>
</dbReference>
<feature type="compositionally biased region" description="Acidic residues" evidence="11">
    <location>
        <begin position="71"/>
        <end position="87"/>
    </location>
</feature>
<dbReference type="Pfam" id="PF14641">
    <property type="entry name" value="HTH_44"/>
    <property type="match status" value="1"/>
</dbReference>
<dbReference type="GO" id="GO:0003677">
    <property type="term" value="F:DNA binding"/>
    <property type="evidence" value="ECO:0007669"/>
    <property type="project" value="InterPro"/>
</dbReference>
<dbReference type="Pfam" id="PF14635">
    <property type="entry name" value="HHH_7"/>
    <property type="match status" value="1"/>
</dbReference>
<feature type="compositionally biased region" description="Basic residues" evidence="11">
    <location>
        <begin position="269"/>
        <end position="279"/>
    </location>
</feature>
<evidence type="ECO:0000256" key="10">
    <source>
        <dbReference type="PIRNR" id="PIRNR036947"/>
    </source>
</evidence>
<feature type="region of interest" description="Disordered" evidence="11">
    <location>
        <begin position="1"/>
        <end position="113"/>
    </location>
</feature>
<feature type="compositionally biased region" description="Acidic residues" evidence="11">
    <location>
        <begin position="157"/>
        <end position="169"/>
    </location>
</feature>
<keyword evidence="5" id="KW-0175">Coiled coil</keyword>
<keyword evidence="8 10" id="KW-0539">Nucleus</keyword>
<dbReference type="Gene3D" id="3.30.505.10">
    <property type="entry name" value="SH2 domain"/>
    <property type="match status" value="2"/>
</dbReference>
<dbReference type="SUPFAM" id="SSF158832">
    <property type="entry name" value="Tex N-terminal region-like"/>
    <property type="match status" value="1"/>
</dbReference>
<dbReference type="Gene3D" id="3.30.420.140">
    <property type="entry name" value="YqgF/RNase H-like domain"/>
    <property type="match status" value="1"/>
</dbReference>
<dbReference type="GO" id="GO:0008023">
    <property type="term" value="C:transcription elongation factor complex"/>
    <property type="evidence" value="ECO:0007669"/>
    <property type="project" value="TreeGrafter"/>
</dbReference>
<dbReference type="PIRSF" id="PIRSF036947">
    <property type="entry name" value="Spt6"/>
    <property type="match status" value="1"/>
</dbReference>
<feature type="region of interest" description="Disordered" evidence="11">
    <location>
        <begin position="240"/>
        <end position="281"/>
    </location>
</feature>
<comment type="caution">
    <text evidence="13">The sequence shown here is derived from an EMBL/GenBank/DDBJ whole genome shotgun (WGS) entry which is preliminary data.</text>
</comment>
<dbReference type="InterPro" id="IPR012340">
    <property type="entry name" value="NA-bd_OB-fold"/>
</dbReference>
<dbReference type="GO" id="GO:0042393">
    <property type="term" value="F:histone binding"/>
    <property type="evidence" value="ECO:0007669"/>
    <property type="project" value="TreeGrafter"/>
</dbReference>
<dbReference type="SMART" id="SM00252">
    <property type="entry name" value="SH2"/>
    <property type="match status" value="1"/>
</dbReference>
<evidence type="ECO:0000313" key="13">
    <source>
        <dbReference type="EMBL" id="KAH3883197.1"/>
    </source>
</evidence>
<feature type="compositionally biased region" description="Low complexity" evidence="11">
    <location>
        <begin position="1636"/>
        <end position="1649"/>
    </location>
</feature>
<feature type="region of interest" description="Disordered" evidence="11">
    <location>
        <begin position="491"/>
        <end position="518"/>
    </location>
</feature>
<organism evidence="13 14">
    <name type="scientific">Dreissena polymorpha</name>
    <name type="common">Zebra mussel</name>
    <name type="synonym">Mytilus polymorpha</name>
    <dbReference type="NCBI Taxonomy" id="45954"/>
    <lineage>
        <taxon>Eukaryota</taxon>
        <taxon>Metazoa</taxon>
        <taxon>Spiralia</taxon>
        <taxon>Lophotrochozoa</taxon>
        <taxon>Mollusca</taxon>
        <taxon>Bivalvia</taxon>
        <taxon>Autobranchia</taxon>
        <taxon>Heteroconchia</taxon>
        <taxon>Euheterodonta</taxon>
        <taxon>Imparidentia</taxon>
        <taxon>Neoheterodontei</taxon>
        <taxon>Myida</taxon>
        <taxon>Dreissenoidea</taxon>
        <taxon>Dreissenidae</taxon>
        <taxon>Dreissena</taxon>
    </lineage>
</organism>
<feature type="compositionally biased region" description="Acidic residues" evidence="11">
    <location>
        <begin position="244"/>
        <end position="264"/>
    </location>
</feature>
<dbReference type="GO" id="GO:0031491">
    <property type="term" value="F:nucleosome binding"/>
    <property type="evidence" value="ECO:0007669"/>
    <property type="project" value="TreeGrafter"/>
</dbReference>
<evidence type="ECO:0000313" key="14">
    <source>
        <dbReference type="Proteomes" id="UP000828390"/>
    </source>
</evidence>
<dbReference type="InterPro" id="IPR055179">
    <property type="entry name" value="Tex-like_central_region"/>
</dbReference>
<comment type="similarity">
    <text evidence="2 10">Belongs to the SPT6 family.</text>
</comment>
<evidence type="ECO:0000256" key="8">
    <source>
        <dbReference type="ARBA" id="ARBA00023242"/>
    </source>
</evidence>
<dbReference type="InterPro" id="IPR017072">
    <property type="entry name" value="TF_Spt6"/>
</dbReference>
<feature type="compositionally biased region" description="Polar residues" evidence="11">
    <location>
        <begin position="1612"/>
        <end position="1622"/>
    </location>
</feature>
<dbReference type="FunFam" id="3.30.505.10:FF:000030">
    <property type="entry name" value="Transcription elongation factor spt6"/>
    <property type="match status" value="1"/>
</dbReference>
<dbReference type="InterPro" id="IPR023323">
    <property type="entry name" value="Tex-like_dom_sf"/>
</dbReference>
<dbReference type="InterPro" id="IPR028083">
    <property type="entry name" value="Spt6_acidic_N_dom"/>
</dbReference>
<protein>
    <recommendedName>
        <fullName evidence="3">Transcription elongation factor SPT6</fullName>
    </recommendedName>
    <alternativeName>
        <fullName evidence="9">Transcription elongation factor spt6</fullName>
    </alternativeName>
</protein>
<dbReference type="InterPro" id="IPR036860">
    <property type="entry name" value="SH2_dom_sf"/>
</dbReference>
<accession>A0A9D4MXY2</accession>
<dbReference type="FunFam" id="1.10.150.850:FF:000004">
    <property type="entry name" value="Transcription elongation factor SPT6"/>
    <property type="match status" value="1"/>
</dbReference>
<dbReference type="InterPro" id="IPR010994">
    <property type="entry name" value="RuvA_2-like"/>
</dbReference>
<dbReference type="Gene3D" id="2.40.50.140">
    <property type="entry name" value="Nucleic acid-binding proteins"/>
    <property type="match status" value="1"/>
</dbReference>
<dbReference type="GO" id="GO:0140673">
    <property type="term" value="P:transcription elongation-coupled chromatin remodeling"/>
    <property type="evidence" value="ECO:0007669"/>
    <property type="project" value="InterPro"/>
</dbReference>
<dbReference type="Gene3D" id="1.10.10.650">
    <property type="entry name" value="RuvA domain 2-like"/>
    <property type="match status" value="1"/>
</dbReference>
<dbReference type="FunFam" id="1.10.10.650:FF:000002">
    <property type="entry name" value="Transcription elongation factor spt6"/>
    <property type="match status" value="1"/>
</dbReference>
<dbReference type="Gene3D" id="1.10.3500.10">
    <property type="entry name" value="Tex N-terminal region-like"/>
    <property type="match status" value="1"/>
</dbReference>
<dbReference type="EMBL" id="JAIWYP010000001">
    <property type="protein sequence ID" value="KAH3883197.1"/>
    <property type="molecule type" value="Genomic_DNA"/>
</dbReference>
<dbReference type="InterPro" id="IPR042066">
    <property type="entry name" value="Spt6_death-like"/>
</dbReference>
<dbReference type="SMART" id="SM00316">
    <property type="entry name" value="S1"/>
    <property type="match status" value="1"/>
</dbReference>
<evidence type="ECO:0000256" key="2">
    <source>
        <dbReference type="ARBA" id="ARBA00009253"/>
    </source>
</evidence>
<feature type="region of interest" description="Disordered" evidence="11">
    <location>
        <begin position="1569"/>
        <end position="1697"/>
    </location>
</feature>
<dbReference type="CDD" id="cd09918">
    <property type="entry name" value="SH2_Nterm_SPT6_like"/>
    <property type="match status" value="1"/>
</dbReference>
<dbReference type="GO" id="GO:0060429">
    <property type="term" value="P:epithelium development"/>
    <property type="evidence" value="ECO:0007669"/>
    <property type="project" value="UniProtKB-ARBA"/>
</dbReference>
<dbReference type="InterPro" id="IPR006641">
    <property type="entry name" value="YqgF/RNaseH-like_dom"/>
</dbReference>
<dbReference type="InterPro" id="IPR035420">
    <property type="entry name" value="Spt6_SH2"/>
</dbReference>
<evidence type="ECO:0000256" key="1">
    <source>
        <dbReference type="ARBA" id="ARBA00004123"/>
    </source>
</evidence>
<evidence type="ECO:0000256" key="6">
    <source>
        <dbReference type="ARBA" id="ARBA00023163"/>
    </source>
</evidence>
<dbReference type="InterPro" id="IPR028088">
    <property type="entry name" value="Spt6_HTH_DNA-bd_dom"/>
</dbReference>
<evidence type="ECO:0000256" key="4">
    <source>
        <dbReference type="ARBA" id="ARBA00022553"/>
    </source>
</evidence>
<dbReference type="InterPro" id="IPR003029">
    <property type="entry name" value="S1_domain"/>
</dbReference>
<dbReference type="Pfam" id="PF00575">
    <property type="entry name" value="S1"/>
    <property type="match status" value="1"/>
</dbReference>
<sequence>MDFFENEAEVSDRSSSAEDSDVGSGSDSEMMRKKKSKKEKKKKKIISDDDDDDEEDIDEEAIAAEMKDFINEDVEEDEPEEEEEEGAGGEKRKHESEEEDDQLEDEDYDLIEENLGIKVKRSKKLKRIKRVITDDEDSEQEGEKEGDERERIANELFEGDEEEEGEDDDARSRMTKAETEAQDLTVEDSEDEDELGDFIVGDDGQPIRGKKKKRHIIHSDALLQEAQDIFGVDFDFDEFKDYAGEESEEEEDEYIDDDELEGEEGAPKKEKKSRPKRGLKASATYEPEALARAFMTEKDNIVRNTDMPERFQLRSIPVKETEEGELEEESEWIYKQAFRMPTISTQTFLEQDGGSYGYSKKGPTMVEKIKKALDFMRNKHHEVPFIAFYRKEHVEPDLNINDLWKVWHWDEKWMRVRNRKQNLIRLFERMQKYQYEVNSDPEKVLEANVRTLSEDDIERVRKVETMEELHDIYNHFLLYYGSDIQKMRDMERKKKREERAEEGGEGENREVDDDADNIKQASRKSGYTICVKNKLGEMASQFGMSPEQFGENVRDNYTRHEVDQCPMEPLELAKDYVSGQFPTAEEVMLGARHMVAMQLAHDPLVRQCVRQAYFERARLHVTPTKKGIKAIRDLKDEQFLRLTESETEKLLEISITMDEKTDNRNIQNYYEDVKSLYYRDEFSHLVQQWNTQRTLALERALTKILYPQMEKELRLKLITEAKEGILKACCRKLYNWLKVAPYQIEQHMEDDYDLDDNEPGLRVLGLAFIAEKDTTAFGCMVNGEGEVTDFIRLPNLTKRIRSQRPMEREEKEKDMEKLKEFIETKKPHVIAVTAENYDAMMIMDDIKKVIAELEQEAQLPPINVELVDNELAMVYANSSRADEEFREYPAVLRHAVCVARRLQDPLIEFAQLCNQDEEILCLKYHPMQASYRIYLDSISKEELLSALNLEFVNRVNEVGVDVNRAISNPHTSVLVQFICGLGPRKGAALLRTLRQSSTRLENRTHLVTMCRMGPKVFINCAGFIKIDTNSLGDSTEAYVEVLDGSRVHPEYYEWARKMAVDALEYDDTAEDANPAGALEEILESPERLKDLDLDAFAEELERQGYGDKHITLYDIRAELNHRYKDLRTPYRSPTNEERFNMITKETPDTFYIGKLMMVRVMGIAHRKPHGEQLDQADPVRNEDTGLWQCPFCNKNDFPELSEVWSHFDNGSCPGSAVGVRCRLDNGCTGFIHIKNLSDKKVTDPMERVKPGMTVHSRIIKIDIDRFTVDLTTKTSDLLDKDSQWKPPKDLYYDAEREKSEFEKEEEKKKIQARQTYIKRVIAHPNFHNISYKECEKLLAPMDQGDCIIRPSSKGADHLTVTWKMADGVLCHIDVMEQGKENAFSLGKALLINGETFEDLDEIIARHIQPMASYARDILNFKNYMDTDGGKKEIVDRKLYEEKKKAPSKIPYYLSVAKNYPGKFLLSYMPRNKPRSEYVTVTPDGFRYRHKSFHSVNSLMRWFKEHFRDPLIGTPSGRTPMVGHTPSFNLQGVDAAAIQRATKGLPANIYNTLAQVAGVTPGITPRVTPGFTPAAFTPRTGYTPHTPQVGGSGTASGSYRTGLGATPLMTPAGQATPSYQPTPKAQWPGATPRTPRSSGQSGSKSSQGPGTDWAKAAEMWAKHKKLAPGTPKSPGNRYSPRGRGDQSPAGDATPLFDE</sequence>
<dbReference type="FunFam" id="3.30.505.10:FF:000089">
    <property type="entry name" value="Transcription elongation factor spt6"/>
    <property type="match status" value="1"/>
</dbReference>
<dbReference type="InterPro" id="IPR037027">
    <property type="entry name" value="YqgF/RNaseH-like_dom_sf"/>
</dbReference>
<reference evidence="13" key="2">
    <citation type="submission" date="2020-11" db="EMBL/GenBank/DDBJ databases">
        <authorList>
            <person name="McCartney M.A."/>
            <person name="Auch B."/>
            <person name="Kono T."/>
            <person name="Mallez S."/>
            <person name="Becker A."/>
            <person name="Gohl D.M."/>
            <person name="Silverstein K.A.T."/>
            <person name="Koren S."/>
            <person name="Bechman K.B."/>
            <person name="Herman A."/>
            <person name="Abrahante J.E."/>
            <person name="Garbe J."/>
        </authorList>
    </citation>
    <scope>NUCLEOTIDE SEQUENCE</scope>
    <source>
        <strain evidence="13">Duluth1</strain>
        <tissue evidence="13">Whole animal</tissue>
    </source>
</reference>
<feature type="region of interest" description="Disordered" evidence="11">
    <location>
        <begin position="129"/>
        <end position="209"/>
    </location>
</feature>
<dbReference type="Pfam" id="PF17674">
    <property type="entry name" value="HHH_9"/>
    <property type="match status" value="1"/>
</dbReference>
<feature type="compositionally biased region" description="Acidic residues" evidence="11">
    <location>
        <begin position="48"/>
        <end position="62"/>
    </location>
</feature>
<evidence type="ECO:0000256" key="5">
    <source>
        <dbReference type="ARBA" id="ARBA00023054"/>
    </source>
</evidence>
<dbReference type="Pfam" id="PF14639">
    <property type="entry name" value="YqgF"/>
    <property type="match status" value="1"/>
</dbReference>
<dbReference type="Pfam" id="PF14632">
    <property type="entry name" value="SPT6_acidic"/>
    <property type="match status" value="1"/>
</dbReference>
<dbReference type="Pfam" id="PF14633">
    <property type="entry name" value="SH2_2"/>
    <property type="match status" value="1"/>
</dbReference>
<dbReference type="Proteomes" id="UP000828390">
    <property type="component" value="Unassembled WGS sequence"/>
</dbReference>
<dbReference type="PANTHER" id="PTHR10145">
    <property type="entry name" value="TRANSCRIPTION ELONGATION FACTOR SPT6"/>
    <property type="match status" value="1"/>
</dbReference>
<evidence type="ECO:0000256" key="3">
    <source>
        <dbReference type="ARBA" id="ARBA00020248"/>
    </source>
</evidence>
<dbReference type="Gene3D" id="1.10.10.2740">
    <property type="entry name" value="Spt6, Death-like domain"/>
    <property type="match status" value="1"/>
</dbReference>
<dbReference type="Pfam" id="PF22706">
    <property type="entry name" value="Tex_central_region"/>
    <property type="match status" value="1"/>
</dbReference>
<feature type="domain" description="S1 motif" evidence="12">
    <location>
        <begin position="1218"/>
        <end position="1273"/>
    </location>
</feature>